<evidence type="ECO:0000313" key="2">
    <source>
        <dbReference type="Proteomes" id="UP001447842"/>
    </source>
</evidence>
<dbReference type="EMBL" id="CP147920">
    <property type="protein sequence ID" value="XAU15891.1"/>
    <property type="molecule type" value="Genomic_DNA"/>
</dbReference>
<name>A0ABZ3HDQ7_9BACT</name>
<sequence>MKKAVPIAALLIAVIISSTWAFYKPVRILAPELAGVPCFSDAICTDDASRLEDATALYNEALHFVGTSVGGIRHAPRTVFCSSEACSESFGLGRRSAITLGTFGIIIGPRAWKRYYVRHEMIHHLQNERLGMISVLRAPKWFTEGMAYSLSKDPRPKLKDPFEHYRSQFDDWYIRVGQERLWEETHRL</sequence>
<protein>
    <recommendedName>
        <fullName evidence="3">Transmembrane protein</fullName>
    </recommendedName>
</protein>
<dbReference type="RefSeq" id="WP_345973259.1">
    <property type="nucleotide sequence ID" value="NZ_CP147920.1"/>
</dbReference>
<proteinExistence type="predicted"/>
<reference evidence="1 2" key="1">
    <citation type="submission" date="2024-03" db="EMBL/GenBank/DDBJ databases">
        <title>Sulfurimonas sp. HSL3-1.</title>
        <authorList>
            <person name="Wang S."/>
        </authorList>
    </citation>
    <scope>NUCLEOTIDE SEQUENCE [LARGE SCALE GENOMIC DNA]</scope>
    <source>
        <strain evidence="1 2">HSL3-1</strain>
    </source>
</reference>
<evidence type="ECO:0000313" key="1">
    <source>
        <dbReference type="EMBL" id="XAU15891.1"/>
    </source>
</evidence>
<accession>A0ABZ3HDQ7</accession>
<organism evidence="1 2">
    <name type="scientific">Sulfurimonas diazotrophicus</name>
    <dbReference type="NCBI Taxonomy" id="3131939"/>
    <lineage>
        <taxon>Bacteria</taxon>
        <taxon>Pseudomonadati</taxon>
        <taxon>Campylobacterota</taxon>
        <taxon>Epsilonproteobacteria</taxon>
        <taxon>Campylobacterales</taxon>
        <taxon>Sulfurimonadaceae</taxon>
        <taxon>Sulfurimonas</taxon>
    </lineage>
</organism>
<gene>
    <name evidence="1" type="ORF">WCY31_04105</name>
</gene>
<dbReference type="Proteomes" id="UP001447842">
    <property type="component" value="Chromosome"/>
</dbReference>
<evidence type="ECO:0008006" key="3">
    <source>
        <dbReference type="Google" id="ProtNLM"/>
    </source>
</evidence>
<keyword evidence="2" id="KW-1185">Reference proteome</keyword>